<dbReference type="RefSeq" id="WP_017418053.1">
    <property type="nucleotide sequence ID" value="NZ_BDDG01000002.1"/>
</dbReference>
<organism evidence="2 3">
    <name type="scientific">Bacillus velezensis</name>
    <dbReference type="NCBI Taxonomy" id="492670"/>
    <lineage>
        <taxon>Bacteria</taxon>
        <taxon>Bacillati</taxon>
        <taxon>Bacillota</taxon>
        <taxon>Bacilli</taxon>
        <taxon>Bacillales</taxon>
        <taxon>Bacillaceae</taxon>
        <taxon>Bacillus</taxon>
        <taxon>Bacillus amyloliquefaciens group</taxon>
    </lineage>
</organism>
<feature type="domain" description="Helicase Helix-turn-helix" evidence="1">
    <location>
        <begin position="256"/>
        <end position="344"/>
    </location>
</feature>
<dbReference type="InterPro" id="IPR029491">
    <property type="entry name" value="Helicase_HTH"/>
</dbReference>
<dbReference type="EMBL" id="CP063687">
    <property type="protein sequence ID" value="QOY28514.1"/>
    <property type="molecule type" value="Genomic_DNA"/>
</dbReference>
<accession>A0A2D3DQ09</accession>
<evidence type="ECO:0000313" key="3">
    <source>
        <dbReference type="Proteomes" id="UP000587477"/>
    </source>
</evidence>
<dbReference type="AlphaFoldDB" id="A0A1D9PKS6"/>
<proteinExistence type="predicted"/>
<dbReference type="Proteomes" id="UP000587477">
    <property type="component" value="Chromosome"/>
</dbReference>
<evidence type="ECO:0000313" key="2">
    <source>
        <dbReference type="EMBL" id="QOY28514.1"/>
    </source>
</evidence>
<name>A0A1D9PKS6_BACVE</name>
<accession>A0A1D9PKS6</accession>
<dbReference type="Gene3D" id="1.10.10.1390">
    <property type="entry name" value="ATP-dependent DNA helicase RecQ"/>
    <property type="match status" value="1"/>
</dbReference>
<reference evidence="3" key="1">
    <citation type="submission" date="2020-10" db="EMBL/GenBank/DDBJ databases">
        <title>Complete genome sequence of Bacillus velezensis NST6.</title>
        <authorList>
            <person name="Choi J."/>
        </authorList>
    </citation>
    <scope>NUCLEOTIDE SEQUENCE [LARGE SCALE GENOMIC DNA]</scope>
    <source>
        <strain evidence="3">NST6</strain>
    </source>
</reference>
<dbReference type="InterPro" id="IPR008308">
    <property type="entry name" value="YpbB-like"/>
</dbReference>
<dbReference type="Pfam" id="PF14493">
    <property type="entry name" value="HTH_40"/>
    <property type="match status" value="1"/>
</dbReference>
<evidence type="ECO:0000259" key="1">
    <source>
        <dbReference type="Pfam" id="PF14493"/>
    </source>
</evidence>
<protein>
    <recommendedName>
        <fullName evidence="1">Helicase Helix-turn-helix domain-containing protein</fullName>
    </recommendedName>
</protein>
<dbReference type="STRING" id="1449088.AJ82_12015"/>
<gene>
    <name evidence="2" type="ORF">BACVE_003555</name>
</gene>
<dbReference type="PIRSF" id="PIRSF021350">
    <property type="entry name" value="UCP021350"/>
    <property type="match status" value="1"/>
</dbReference>
<sequence>MAINYFDTVVLDCLDKIDGERTPSAVFHLLKGKKSSQTIQDAGLFQIAKYFGMASQCERGDITASLHKLTENSYITAGKEEGTWKVTARGVQRLERAFAERPWPKDCHGANYQTPAGTLWRRLSLLIQVLSNKEHQCSQYIPVTNDVQTLRWIKRFMRKNRDAKELSVQMHDALFQLLQGVSERQALIFVYSLTSFNRIGKTNKQLALQLNEDEWYVSVQFWGAVHYVIQSLPQCAYPALRELLSDLQAESALTQSARKTFELLEKGFPIERIAAVRNLKTATIEDHIVEISLHQPAFFIEQYLSEEEQRMITAFAKQHQTNKIKRIREGMQMRFSYFQIRLALAKTVNQHD</sequence>